<evidence type="ECO:0000313" key="2">
    <source>
        <dbReference type="EMBL" id="GAG21775.1"/>
    </source>
</evidence>
<dbReference type="EMBL" id="BARS01035723">
    <property type="protein sequence ID" value="GAG21775.1"/>
    <property type="molecule type" value="Genomic_DNA"/>
</dbReference>
<proteinExistence type="predicted"/>
<comment type="caution">
    <text evidence="2">The sequence shown here is derived from an EMBL/GenBank/DDBJ whole genome shotgun (WGS) entry which is preliminary data.</text>
</comment>
<feature type="coiled-coil region" evidence="1">
    <location>
        <begin position="92"/>
        <end position="119"/>
    </location>
</feature>
<name>X0VU30_9ZZZZ</name>
<accession>X0VU30</accession>
<reference evidence="2" key="1">
    <citation type="journal article" date="2014" name="Front. Microbiol.">
        <title>High frequency of phylogenetically diverse reductive dehalogenase-homologous genes in deep subseafloor sedimentary metagenomes.</title>
        <authorList>
            <person name="Kawai M."/>
            <person name="Futagami T."/>
            <person name="Toyoda A."/>
            <person name="Takaki Y."/>
            <person name="Nishi S."/>
            <person name="Hori S."/>
            <person name="Arai W."/>
            <person name="Tsubouchi T."/>
            <person name="Morono Y."/>
            <person name="Uchiyama I."/>
            <person name="Ito T."/>
            <person name="Fujiyama A."/>
            <person name="Inagaki F."/>
            <person name="Takami H."/>
        </authorList>
    </citation>
    <scope>NUCLEOTIDE SEQUENCE</scope>
    <source>
        <strain evidence="2">Expedition CK06-06</strain>
    </source>
</reference>
<gene>
    <name evidence="2" type="ORF">S01H1_55005</name>
</gene>
<organism evidence="2">
    <name type="scientific">marine sediment metagenome</name>
    <dbReference type="NCBI Taxonomy" id="412755"/>
    <lineage>
        <taxon>unclassified sequences</taxon>
        <taxon>metagenomes</taxon>
        <taxon>ecological metagenomes</taxon>
    </lineage>
</organism>
<protein>
    <recommendedName>
        <fullName evidence="3">RNA polymerase sigma-70 region 2 domain-containing protein</fullName>
    </recommendedName>
</protein>
<dbReference type="AlphaFoldDB" id="X0VU30"/>
<sequence length="120" mass="14529">MAKRKKKKHYIDNKKFEETIFNYLENPKEYEDELMGQLDLLITSILISFKFKVEFDDAKQECFVLSLKVLKNFTREKGSAFNYFTTVIVNNLKLIYTKNKKYQEKMQQYKDKKIKAFLEE</sequence>
<evidence type="ECO:0008006" key="3">
    <source>
        <dbReference type="Google" id="ProtNLM"/>
    </source>
</evidence>
<evidence type="ECO:0000256" key="1">
    <source>
        <dbReference type="SAM" id="Coils"/>
    </source>
</evidence>
<keyword evidence="1" id="KW-0175">Coiled coil</keyword>